<dbReference type="PANTHER" id="PTHR43316">
    <property type="entry name" value="HYDROLASE, HALOACID DELAHOGENASE-RELATED"/>
    <property type="match status" value="1"/>
</dbReference>
<dbReference type="Proteomes" id="UP001589870">
    <property type="component" value="Unassembled WGS sequence"/>
</dbReference>
<dbReference type="EC" id="3.1.3.-" evidence="2"/>
<keyword evidence="3" id="KW-1185">Reference proteome</keyword>
<evidence type="ECO:0000313" key="2">
    <source>
        <dbReference type="EMBL" id="MFC0865677.1"/>
    </source>
</evidence>
<name>A0ABV6UBX4_9ACTN</name>
<dbReference type="EMBL" id="JBHMQT010000057">
    <property type="protein sequence ID" value="MFC0865677.1"/>
    <property type="molecule type" value="Genomic_DNA"/>
</dbReference>
<gene>
    <name evidence="2" type="ORF">ACFHYQ_25605</name>
</gene>
<reference evidence="2 3" key="1">
    <citation type="submission" date="2024-09" db="EMBL/GenBank/DDBJ databases">
        <authorList>
            <person name="Sun Q."/>
            <person name="Mori K."/>
        </authorList>
    </citation>
    <scope>NUCLEOTIDE SEQUENCE [LARGE SCALE GENOMIC DNA]</scope>
    <source>
        <strain evidence="2 3">TBRC 1851</strain>
    </source>
</reference>
<organism evidence="2 3">
    <name type="scientific">Sphaerimonospora cavernae</name>
    <dbReference type="NCBI Taxonomy" id="1740611"/>
    <lineage>
        <taxon>Bacteria</taxon>
        <taxon>Bacillati</taxon>
        <taxon>Actinomycetota</taxon>
        <taxon>Actinomycetes</taxon>
        <taxon>Streptosporangiales</taxon>
        <taxon>Streptosporangiaceae</taxon>
        <taxon>Sphaerimonospora</taxon>
    </lineage>
</organism>
<accession>A0ABV6UBX4</accession>
<dbReference type="RefSeq" id="WP_394303686.1">
    <property type="nucleotide sequence ID" value="NZ_JBHMQT010000057.1"/>
</dbReference>
<dbReference type="InterPro" id="IPR036412">
    <property type="entry name" value="HAD-like_sf"/>
</dbReference>
<dbReference type="Gene3D" id="3.40.50.1000">
    <property type="entry name" value="HAD superfamily/HAD-like"/>
    <property type="match status" value="1"/>
</dbReference>
<dbReference type="InterPro" id="IPR006439">
    <property type="entry name" value="HAD-SF_hydro_IA"/>
</dbReference>
<dbReference type="SUPFAM" id="SSF56784">
    <property type="entry name" value="HAD-like"/>
    <property type="match status" value="1"/>
</dbReference>
<dbReference type="InterPro" id="IPR051540">
    <property type="entry name" value="S-2-haloacid_dehalogenase"/>
</dbReference>
<sequence>MTELAYAAGVVRAVVFDIGETLVRDDRYWGSWADWLGVPRHTLSALVGAVTALGLDNAEALRLIRPGIDVHAARREREASGRGEFLDETDLYPDVRHGLQALRDAGLRVCVAGNQTARAGELLRGLDLPVDAIATSEEWGVAKPDPGFFGRVVELAGVVPEETVYVGDHPVNDVVPAKAAGLLTCLIRRGPWGHLWGDDPSVPADWRIGSLAELPALLCRTGWSPW</sequence>
<dbReference type="InterPro" id="IPR023214">
    <property type="entry name" value="HAD_sf"/>
</dbReference>
<proteinExistence type="predicted"/>
<dbReference type="SFLD" id="SFLDS00003">
    <property type="entry name" value="Haloacid_Dehalogenase"/>
    <property type="match status" value="1"/>
</dbReference>
<evidence type="ECO:0000313" key="3">
    <source>
        <dbReference type="Proteomes" id="UP001589870"/>
    </source>
</evidence>
<dbReference type="Pfam" id="PF00702">
    <property type="entry name" value="Hydrolase"/>
    <property type="match status" value="1"/>
</dbReference>
<evidence type="ECO:0000256" key="1">
    <source>
        <dbReference type="ARBA" id="ARBA00022801"/>
    </source>
</evidence>
<dbReference type="GO" id="GO:0016787">
    <property type="term" value="F:hydrolase activity"/>
    <property type="evidence" value="ECO:0007669"/>
    <property type="project" value="UniProtKB-KW"/>
</dbReference>
<comment type="caution">
    <text evidence="2">The sequence shown here is derived from an EMBL/GenBank/DDBJ whole genome shotgun (WGS) entry which is preliminary data.</text>
</comment>
<protein>
    <submittedName>
        <fullName evidence="2">HAD family hydrolase</fullName>
        <ecNumber evidence="2">3.1.3.-</ecNumber>
    </submittedName>
</protein>
<dbReference type="SFLD" id="SFLDG01129">
    <property type="entry name" value="C1.5:_HAD__Beta-PGM__Phosphata"/>
    <property type="match status" value="1"/>
</dbReference>
<keyword evidence="1 2" id="KW-0378">Hydrolase</keyword>
<dbReference type="PRINTS" id="PR00413">
    <property type="entry name" value="HADHALOGNASE"/>
</dbReference>
<dbReference type="NCBIfam" id="TIGR01549">
    <property type="entry name" value="HAD-SF-IA-v1"/>
    <property type="match status" value="1"/>
</dbReference>